<evidence type="ECO:0000256" key="10">
    <source>
        <dbReference type="ARBA" id="ARBA00022962"/>
    </source>
</evidence>
<evidence type="ECO:0000256" key="7">
    <source>
        <dbReference type="ARBA" id="ARBA00022605"/>
    </source>
</evidence>
<evidence type="ECO:0000313" key="17">
    <source>
        <dbReference type="Proteomes" id="UP000559027"/>
    </source>
</evidence>
<dbReference type="UniPathway" id="UPA00035">
    <property type="reaction ID" value="UER00043"/>
</dbReference>
<evidence type="ECO:0000256" key="8">
    <source>
        <dbReference type="ARBA" id="ARBA00022793"/>
    </source>
</evidence>
<keyword evidence="12" id="KW-0456">Lyase</keyword>
<dbReference type="InterPro" id="IPR011060">
    <property type="entry name" value="RibuloseP-bd_barrel"/>
</dbReference>
<evidence type="ECO:0000313" key="16">
    <source>
        <dbReference type="EMBL" id="KAF5353946.1"/>
    </source>
</evidence>
<evidence type="ECO:0000256" key="3">
    <source>
        <dbReference type="ARBA" id="ARBA00004873"/>
    </source>
</evidence>
<evidence type="ECO:0000256" key="14">
    <source>
        <dbReference type="ARBA" id="ARBA00047683"/>
    </source>
</evidence>
<comment type="pathway">
    <text evidence="3">Amino-acid biosynthesis; L-tryptophan biosynthesis; L-tryptophan from chorismate: step 1/5.</text>
</comment>
<name>A0A8H5D5G0_9AGAR</name>
<keyword evidence="17" id="KW-1185">Reference proteome</keyword>
<dbReference type="EC" id="4.1.3.27" evidence="4"/>
<keyword evidence="7" id="KW-0028">Amino-acid biosynthesis</keyword>
<evidence type="ECO:0000256" key="6">
    <source>
        <dbReference type="ARBA" id="ARBA00018819"/>
    </source>
</evidence>
<dbReference type="Gene3D" id="3.20.20.70">
    <property type="entry name" value="Aldolase class I"/>
    <property type="match status" value="2"/>
</dbReference>
<evidence type="ECO:0000256" key="1">
    <source>
        <dbReference type="ARBA" id="ARBA00001633"/>
    </source>
</evidence>
<evidence type="ECO:0000256" key="9">
    <source>
        <dbReference type="ARBA" id="ARBA00022822"/>
    </source>
</evidence>
<dbReference type="GO" id="GO:0004049">
    <property type="term" value="F:anthranilate synthase activity"/>
    <property type="evidence" value="ECO:0007669"/>
    <property type="project" value="UniProtKB-EC"/>
</dbReference>
<reference evidence="16 17" key="1">
    <citation type="journal article" date="2020" name="ISME J.">
        <title>Uncovering the hidden diversity of litter-decomposition mechanisms in mushroom-forming fungi.</title>
        <authorList>
            <person name="Floudas D."/>
            <person name="Bentzer J."/>
            <person name="Ahren D."/>
            <person name="Johansson T."/>
            <person name="Persson P."/>
            <person name="Tunlid A."/>
        </authorList>
    </citation>
    <scope>NUCLEOTIDE SEQUENCE [LARGE SCALE GENOMIC DNA]</scope>
    <source>
        <strain evidence="16 17">CBS 146.42</strain>
    </source>
</reference>
<comment type="catalytic activity">
    <reaction evidence="14">
        <text>chorismate + L-glutamine = anthranilate + pyruvate + L-glutamate + H(+)</text>
        <dbReference type="Rhea" id="RHEA:21732"/>
        <dbReference type="ChEBI" id="CHEBI:15361"/>
        <dbReference type="ChEBI" id="CHEBI:15378"/>
        <dbReference type="ChEBI" id="CHEBI:16567"/>
        <dbReference type="ChEBI" id="CHEBI:29748"/>
        <dbReference type="ChEBI" id="CHEBI:29985"/>
        <dbReference type="ChEBI" id="CHEBI:58359"/>
        <dbReference type="EC" id="4.1.3.27"/>
    </reaction>
</comment>
<dbReference type="Proteomes" id="UP000559027">
    <property type="component" value="Unassembled WGS sequence"/>
</dbReference>
<dbReference type="InterPro" id="IPR001468">
    <property type="entry name" value="Indole-3-GlycerolPSynthase_CS"/>
</dbReference>
<dbReference type="CDD" id="cd00331">
    <property type="entry name" value="IGPS"/>
    <property type="match status" value="1"/>
</dbReference>
<comment type="pathway">
    <text evidence="2">Amino-acid biosynthesis; L-tryptophan biosynthesis; L-tryptophan from chorismate: step 4/5.</text>
</comment>
<feature type="domain" description="Indole-3-glycerol phosphate synthase" evidence="15">
    <location>
        <begin position="8"/>
        <end position="281"/>
    </location>
</feature>
<keyword evidence="11" id="KW-0057">Aromatic amino acid biosynthesis</keyword>
<dbReference type="GO" id="GO:0000162">
    <property type="term" value="P:L-tryptophan biosynthetic process"/>
    <property type="evidence" value="ECO:0007669"/>
    <property type="project" value="UniProtKB-UniPathway"/>
</dbReference>
<dbReference type="GO" id="GO:0004640">
    <property type="term" value="F:phosphoribosylanthranilate isomerase activity"/>
    <property type="evidence" value="ECO:0007669"/>
    <property type="project" value="TreeGrafter"/>
</dbReference>
<dbReference type="InterPro" id="IPR013785">
    <property type="entry name" value="Aldolase_TIM"/>
</dbReference>
<dbReference type="InterPro" id="IPR013798">
    <property type="entry name" value="Indole-3-glycerol_P_synth_dom"/>
</dbReference>
<dbReference type="PROSITE" id="PS00614">
    <property type="entry name" value="IGPS"/>
    <property type="match status" value="1"/>
</dbReference>
<dbReference type="PANTHER" id="PTHR22854">
    <property type="entry name" value="TRYPTOPHAN BIOSYNTHESIS PROTEIN"/>
    <property type="match status" value="1"/>
</dbReference>
<dbReference type="EMBL" id="JAACJO010000009">
    <property type="protein sequence ID" value="KAF5353946.1"/>
    <property type="molecule type" value="Genomic_DNA"/>
</dbReference>
<dbReference type="Pfam" id="PF00218">
    <property type="entry name" value="IGPS"/>
    <property type="match status" value="1"/>
</dbReference>
<evidence type="ECO:0000256" key="4">
    <source>
        <dbReference type="ARBA" id="ARBA00012266"/>
    </source>
</evidence>
<comment type="caution">
    <text evidence="16">The sequence shown here is derived from an EMBL/GenBank/DDBJ whole genome shotgun (WGS) entry which is preliminary data.</text>
</comment>
<dbReference type="FunFam" id="3.20.20.70:FF:000136">
    <property type="entry name" value="Multifunctional tryptophan biosynthesis protein"/>
    <property type="match status" value="1"/>
</dbReference>
<dbReference type="InterPro" id="IPR045186">
    <property type="entry name" value="Indole-3-glycerol_P_synth"/>
</dbReference>
<evidence type="ECO:0000256" key="11">
    <source>
        <dbReference type="ARBA" id="ARBA00023141"/>
    </source>
</evidence>
<evidence type="ECO:0000256" key="5">
    <source>
        <dbReference type="ARBA" id="ARBA00012362"/>
    </source>
</evidence>
<dbReference type="EC" id="4.1.1.48" evidence="5"/>
<gene>
    <name evidence="16" type="ORF">D9756_007175</name>
</gene>
<keyword evidence="13" id="KW-0511">Multifunctional enzyme</keyword>
<comment type="catalytic activity">
    <reaction evidence="1">
        <text>1-(2-carboxyphenylamino)-1-deoxy-D-ribulose 5-phosphate + H(+) = (1S,2R)-1-C-(indol-3-yl)glycerol 3-phosphate + CO2 + H2O</text>
        <dbReference type="Rhea" id="RHEA:23476"/>
        <dbReference type="ChEBI" id="CHEBI:15377"/>
        <dbReference type="ChEBI" id="CHEBI:15378"/>
        <dbReference type="ChEBI" id="CHEBI:16526"/>
        <dbReference type="ChEBI" id="CHEBI:58613"/>
        <dbReference type="ChEBI" id="CHEBI:58866"/>
        <dbReference type="EC" id="4.1.1.48"/>
    </reaction>
</comment>
<keyword evidence="9" id="KW-0822">Tryptophan biosynthesis</keyword>
<protein>
    <recommendedName>
        <fullName evidence="6">Multifunctional tryptophan biosynthesis protein</fullName>
        <ecNumber evidence="5">4.1.1.48</ecNumber>
        <ecNumber evidence="4">4.1.3.27</ecNumber>
    </recommendedName>
</protein>
<organism evidence="16 17">
    <name type="scientific">Leucocoprinus leucothites</name>
    <dbReference type="NCBI Taxonomy" id="201217"/>
    <lineage>
        <taxon>Eukaryota</taxon>
        <taxon>Fungi</taxon>
        <taxon>Dikarya</taxon>
        <taxon>Basidiomycota</taxon>
        <taxon>Agaricomycotina</taxon>
        <taxon>Agaricomycetes</taxon>
        <taxon>Agaricomycetidae</taxon>
        <taxon>Agaricales</taxon>
        <taxon>Agaricineae</taxon>
        <taxon>Agaricaceae</taxon>
        <taxon>Leucocoprinus</taxon>
    </lineage>
</organism>
<keyword evidence="8" id="KW-0210">Decarboxylase</keyword>
<dbReference type="OrthoDB" id="524799at2759"/>
<sequence length="590" mass="63433">MSKPPTILEKIYAQRAQDVEIAKQTPGTTPADLERLLSMHLAPPLVPLVERLRRNPSNALSGSHEIPSPSLMAEIKRASPSKGAIALTTPVAQQALIYALAGASVISVLTEPHWFKGSLHDMLMVRQSISSIPDRPAVLRKEFILDEYQIAEARLHGADTVLLIVAMMNDELLTRLYKYSLSLGMEPLVEVNNADEMRRALAIGAKVIGVNNRNLHDFNVDMGTTSRLVDMVKDRDIILCALSGISAAQDVRTYKDQGVKAVLVGESLMRAKDTAAFIRELLDWPDLQRSGPKRGPIVKVSGVTSTDQAQKLVNAGASILGFNFDPTLAGSITIEQAQAIRTGFPRTTANPVPTPSQQPNAPWFPTHLDSILSQCTYQRPLLVGHFTTHASHTLAFILVAIAAASLDLVQFDGAIPTDWARFLPVPVIRRFSSPLPPQSKGVETVATTATTTAIIQGINDASQISRPGLHAVALVDLTVASGSTTVFIPSGKGNPSPEFVPSPALDKCFNLARKDRTTPQPSGDTLKGVEETKKLVAAAELGGKWPMPVLVTGGRERVEPEVIRGIGAWGVDIDAGASASGLEEYIKSLQ</sequence>
<dbReference type="GO" id="GO:0004425">
    <property type="term" value="F:indole-3-glycerol-phosphate synthase activity"/>
    <property type="evidence" value="ECO:0007669"/>
    <property type="project" value="UniProtKB-EC"/>
</dbReference>
<evidence type="ECO:0000256" key="13">
    <source>
        <dbReference type="ARBA" id="ARBA00023268"/>
    </source>
</evidence>
<dbReference type="PANTHER" id="PTHR22854:SF2">
    <property type="entry name" value="INDOLE-3-GLYCEROL-PHOSPHATE SYNTHASE"/>
    <property type="match status" value="1"/>
</dbReference>
<evidence type="ECO:0000256" key="12">
    <source>
        <dbReference type="ARBA" id="ARBA00023239"/>
    </source>
</evidence>
<dbReference type="AlphaFoldDB" id="A0A8H5D5G0"/>
<dbReference type="SUPFAM" id="SSF51366">
    <property type="entry name" value="Ribulose-phoshate binding barrel"/>
    <property type="match status" value="2"/>
</dbReference>
<proteinExistence type="predicted"/>
<evidence type="ECO:0000259" key="15">
    <source>
        <dbReference type="Pfam" id="PF00218"/>
    </source>
</evidence>
<evidence type="ECO:0000256" key="2">
    <source>
        <dbReference type="ARBA" id="ARBA00004696"/>
    </source>
</evidence>
<keyword evidence="10" id="KW-0315">Glutamine amidotransferase</keyword>
<accession>A0A8H5D5G0</accession>